<evidence type="ECO:0000313" key="2">
    <source>
        <dbReference type="EMBL" id="SOC22551.1"/>
    </source>
</evidence>
<reference evidence="3" key="1">
    <citation type="submission" date="2017-08" db="EMBL/GenBank/DDBJ databases">
        <authorList>
            <person name="Varghese N."/>
            <person name="Submissions S."/>
        </authorList>
    </citation>
    <scope>NUCLEOTIDE SEQUENCE [LARGE SCALE GENOMIC DNA]</scope>
    <source>
        <strain evidence="3">JC22</strain>
    </source>
</reference>
<proteinExistence type="predicted"/>
<dbReference type="RefSeq" id="WP_097074783.1">
    <property type="nucleotide sequence ID" value="NZ_OBMQ01000014.1"/>
</dbReference>
<accession>A0A285TJS3</accession>
<gene>
    <name evidence="2" type="ORF">SAMN05880501_11447</name>
</gene>
<keyword evidence="1" id="KW-1133">Transmembrane helix</keyword>
<keyword evidence="1" id="KW-0812">Transmembrane</keyword>
<dbReference type="EMBL" id="OBMQ01000014">
    <property type="protein sequence ID" value="SOC22551.1"/>
    <property type="molecule type" value="Genomic_DNA"/>
</dbReference>
<protein>
    <submittedName>
        <fullName evidence="2">Uncharacterized protein</fullName>
    </submittedName>
</protein>
<name>A0A285TJS3_9BACL</name>
<feature type="transmembrane region" description="Helical" evidence="1">
    <location>
        <begin position="42"/>
        <end position="61"/>
    </location>
</feature>
<evidence type="ECO:0000313" key="3">
    <source>
        <dbReference type="Proteomes" id="UP000219636"/>
    </source>
</evidence>
<dbReference type="OrthoDB" id="2490564at2"/>
<evidence type="ECO:0000256" key="1">
    <source>
        <dbReference type="SAM" id="Phobius"/>
    </source>
</evidence>
<dbReference type="SUPFAM" id="SSF82171">
    <property type="entry name" value="DPP6 N-terminal domain-like"/>
    <property type="match status" value="1"/>
</dbReference>
<keyword evidence="3" id="KW-1185">Reference proteome</keyword>
<keyword evidence="1" id="KW-0472">Membrane</keyword>
<organism evidence="2 3">
    <name type="scientific">Ureibacillus xyleni</name>
    <dbReference type="NCBI Taxonomy" id="614648"/>
    <lineage>
        <taxon>Bacteria</taxon>
        <taxon>Bacillati</taxon>
        <taxon>Bacillota</taxon>
        <taxon>Bacilli</taxon>
        <taxon>Bacillales</taxon>
        <taxon>Caryophanaceae</taxon>
        <taxon>Ureibacillus</taxon>
    </lineage>
</organism>
<dbReference type="AlphaFoldDB" id="A0A285TJS3"/>
<dbReference type="Proteomes" id="UP000219636">
    <property type="component" value="Unassembled WGS sequence"/>
</dbReference>
<sequence>MDEEKVERLLREAKNFIPVDQQLKKTLRKSFEKKRKRKPTRVYGITVAAALLFLSIIVTSLQSRPVNANELLVTHAISFVDVARGNIHTMIQNDGNIYVTMKNGESFILSEKGLTKTEAVKSSPTVETDKFKLYEEQGNIIKENLKNNEKTIVDQGHSPSISMSGDYIAYIKKENDFDQVWIADTDLETKKQLTSNLLQREVDLPLYEYRTPVWGEDNTIYLVKDRLYDTEIVETTVMKIGLGTESLSSEETVDQFMQALMVRDDDYAKSLMVSPPEFLTVSNPRITGYQIISVKDEFVQVEVTRSDSHLPYTSIDQYEFRLNKVDGRYKIEDVSEINTLLVSSDDMKTLQITQNGETKDLISINQLDKNQIKSGNYRLSSTYYNSKKNVIYFGVQEMGEETSGVSIWSYDIQREKLEFLLRINQPKVLLESMIQSPNGKYLALNLFPDSSETPFVYVVDLEQQTFEIANAYIQYWNGETMMVDTVHDQYRTLQPVDIQNLEPIK</sequence>